<dbReference type="InterPro" id="IPR003094">
    <property type="entry name" value="6Pfruct_kin"/>
</dbReference>
<evidence type="ECO:0000313" key="10">
    <source>
        <dbReference type="EMBL" id="PVU85491.1"/>
    </source>
</evidence>
<protein>
    <recommendedName>
        <fullName evidence="2">fructose-2,6-bisphosphate 2-phosphatase</fullName>
        <ecNumber evidence="2">3.1.3.46</ecNumber>
    </recommendedName>
</protein>
<dbReference type="SUPFAM" id="SSF53254">
    <property type="entry name" value="Phosphoglycerate mutase-like"/>
    <property type="match status" value="1"/>
</dbReference>
<dbReference type="GO" id="GO:0006003">
    <property type="term" value="P:fructose 2,6-bisphosphate metabolic process"/>
    <property type="evidence" value="ECO:0007669"/>
    <property type="project" value="InterPro"/>
</dbReference>
<dbReference type="EMBL" id="MBFS01003658">
    <property type="protein sequence ID" value="PVU85491.1"/>
    <property type="molecule type" value="Genomic_DNA"/>
</dbReference>
<keyword evidence="5" id="KW-0067">ATP-binding</keyword>
<dbReference type="AlphaFoldDB" id="A0A2T9XZH8"/>
<dbReference type="GO" id="GO:0006000">
    <property type="term" value="P:fructose metabolic process"/>
    <property type="evidence" value="ECO:0007669"/>
    <property type="project" value="InterPro"/>
</dbReference>
<keyword evidence="11" id="KW-1185">Reference proteome</keyword>
<dbReference type="FunFam" id="3.40.50.1240:FF:000005">
    <property type="entry name" value="GpmB, Fructose-2,6-bisphosphatase"/>
    <property type="match status" value="1"/>
</dbReference>
<keyword evidence="4" id="KW-0378">Hydrolase</keyword>
<evidence type="ECO:0000256" key="1">
    <source>
        <dbReference type="ARBA" id="ARBA00008408"/>
    </source>
</evidence>
<feature type="active site" description="Tele-phosphohistidine intermediate" evidence="6">
    <location>
        <position position="236"/>
    </location>
</feature>
<feature type="region of interest" description="Disordered" evidence="8">
    <location>
        <begin position="511"/>
        <end position="539"/>
    </location>
</feature>
<sequence>MHVASTTQIAVVLVGLPARGKTYIGRKVQRYLLWLGICCRVFNVGDYRREAVTDYTGHEFFDSNNKQAEKIRNECSIHALNDMLGWFSRIHSGVAIYDATNSTIKRRKMIYETCQAHNVDVMFVESWCDDEDMILKNIIEVKKSSPDYTDYDDFKKVEHDFQLRIEHYKEVYQEVGSVSLSDPHDSYNEADVTYVRKINVGAQMVINKIKSYMQSRIVYFLMNIHIVPRSILFSRHGESLYNQLGLLGGDSSLSPNGAKYARALPFLVSKIMGDHKLTVWTSTLNRTIETASYLPYKKIQFKALDEINAGLCDGLTYSQVKQKFPEEYVTRNQNKFEYRYRGGESYRDVVLRLEPIIMELERQQNIMIVSHQAVLRCIYAYFLEINSEELPYIKIPLHTVMKLTWTAYGCEAQMYSLDIAAVDTHIKRSASTVKPPPNAASPSDLTLNLRISGSKPELESFDKFIPELIKDDKILTKHVEVFKFAQKSIIPTRLVDPSPIKKAYSINFPMEAQPVSSPKDSGPSSPTNHGPSESANPESHRIKNINRDSLICPSLAKLHISKTNPHSKSINFPLQPNETCEHNVTEITSSDFNDTFPDRQANGNYTDNLDIPTNERKDSLTFVQPIPKSYPFSLYLSNAPSPSLSKNHSPSISEGTSPKLGPVLSTFTKPRESDHFPRNKESVPLFSPLNPLSNLSKANNTQSPLGNGPDTKFDSSLSNYTLCEDPSTTVPGKTTEPPALNLDLPSNKQNLSVDMSDIPRATSYPLISGSETQPQITQTFKLDDLDDVKVVQTHPALALSFKAGDKNNDPTAVPF</sequence>
<feature type="region of interest" description="Disordered" evidence="8">
    <location>
        <begin position="640"/>
        <end position="747"/>
    </location>
</feature>
<dbReference type="Pfam" id="PF00300">
    <property type="entry name" value="His_Phos_1"/>
    <property type="match status" value="1"/>
</dbReference>
<comment type="caution">
    <text evidence="10">The sequence shown here is derived from an EMBL/GenBank/DDBJ whole genome shotgun (WGS) entry which is preliminary data.</text>
</comment>
<evidence type="ECO:0000256" key="4">
    <source>
        <dbReference type="ARBA" id="ARBA00022801"/>
    </source>
</evidence>
<feature type="active site" description="Proton donor/acceptor" evidence="6">
    <location>
        <position position="306"/>
    </location>
</feature>
<proteinExistence type="inferred from homology"/>
<dbReference type="GO" id="GO:0005524">
    <property type="term" value="F:ATP binding"/>
    <property type="evidence" value="ECO:0007669"/>
    <property type="project" value="UniProtKB-KW"/>
</dbReference>
<dbReference type="FunFam" id="3.40.50.300:FF:000644">
    <property type="entry name" value="GpmB, Fructose-2,6-bisphosphatase"/>
    <property type="match status" value="1"/>
</dbReference>
<evidence type="ECO:0000313" key="11">
    <source>
        <dbReference type="Proteomes" id="UP000245609"/>
    </source>
</evidence>
<dbReference type="PANTHER" id="PTHR10606">
    <property type="entry name" value="6-PHOSPHOFRUCTO-2-KINASE/FRUCTOSE-2,6-BISPHOSPHATASE"/>
    <property type="match status" value="1"/>
</dbReference>
<feature type="binding site" evidence="7">
    <location>
        <position position="286"/>
    </location>
    <ligand>
        <name>substrate</name>
    </ligand>
</feature>
<evidence type="ECO:0000256" key="7">
    <source>
        <dbReference type="PIRSR" id="PIRSR613078-2"/>
    </source>
</evidence>
<feature type="binding site" evidence="7">
    <location>
        <begin position="235"/>
        <end position="242"/>
    </location>
    <ligand>
        <name>substrate</name>
    </ligand>
</feature>
<organism evidence="10 11">
    <name type="scientific">Smittium megazygosporum</name>
    <dbReference type="NCBI Taxonomy" id="133381"/>
    <lineage>
        <taxon>Eukaryota</taxon>
        <taxon>Fungi</taxon>
        <taxon>Fungi incertae sedis</taxon>
        <taxon>Zoopagomycota</taxon>
        <taxon>Kickxellomycotina</taxon>
        <taxon>Harpellomycetes</taxon>
        <taxon>Harpellales</taxon>
        <taxon>Legeriomycetaceae</taxon>
        <taxon>Smittium</taxon>
    </lineage>
</organism>
<dbReference type="OrthoDB" id="267323at2759"/>
<feature type="compositionally biased region" description="Basic and acidic residues" evidence="8">
    <location>
        <begin position="669"/>
        <end position="681"/>
    </location>
</feature>
<reference evidence="10 11" key="1">
    <citation type="journal article" date="2018" name="MBio">
        <title>Comparative Genomics Reveals the Core Gene Toolbox for the Fungus-Insect Symbiosis.</title>
        <authorList>
            <person name="Wang Y."/>
            <person name="Stata M."/>
            <person name="Wang W."/>
            <person name="Stajich J.E."/>
            <person name="White M.M."/>
            <person name="Moncalvo J.M."/>
        </authorList>
    </citation>
    <scope>NUCLEOTIDE SEQUENCE [LARGE SCALE GENOMIC DNA]</scope>
    <source>
        <strain evidence="10 11">SC-DP-2</strain>
    </source>
</reference>
<keyword evidence="3" id="KW-0547">Nucleotide-binding</keyword>
<dbReference type="PANTHER" id="PTHR10606:SF44">
    <property type="entry name" value="6-PHOSPHOFRUCTO 2-KINASE_FRUCTOSE 2,6-BISPHOSPHATASE LONG FORM"/>
    <property type="match status" value="1"/>
</dbReference>
<name>A0A2T9XZH8_9FUNG</name>
<dbReference type="GO" id="GO:0005829">
    <property type="term" value="C:cytosol"/>
    <property type="evidence" value="ECO:0007669"/>
    <property type="project" value="TreeGrafter"/>
</dbReference>
<accession>A0A2T9XZH8</accession>
<dbReference type="Proteomes" id="UP000245609">
    <property type="component" value="Unassembled WGS sequence"/>
</dbReference>
<dbReference type="InterPro" id="IPR013079">
    <property type="entry name" value="6Phosfructo_kin"/>
</dbReference>
<dbReference type="SMART" id="SM00855">
    <property type="entry name" value="PGAM"/>
    <property type="match status" value="1"/>
</dbReference>
<evidence type="ECO:0000256" key="6">
    <source>
        <dbReference type="PIRSR" id="PIRSR613078-1"/>
    </source>
</evidence>
<evidence type="ECO:0000256" key="5">
    <source>
        <dbReference type="ARBA" id="ARBA00022840"/>
    </source>
</evidence>
<dbReference type="PRINTS" id="PR00991">
    <property type="entry name" value="6PFRUCTKNASE"/>
</dbReference>
<dbReference type="InterPro" id="IPR027417">
    <property type="entry name" value="P-loop_NTPase"/>
</dbReference>
<dbReference type="GO" id="GO:0003873">
    <property type="term" value="F:6-phosphofructo-2-kinase activity"/>
    <property type="evidence" value="ECO:0007669"/>
    <property type="project" value="InterPro"/>
</dbReference>
<evidence type="ECO:0000256" key="2">
    <source>
        <dbReference type="ARBA" id="ARBA00013067"/>
    </source>
</evidence>
<dbReference type="Gene3D" id="3.40.50.1240">
    <property type="entry name" value="Phosphoglycerate mutase-like"/>
    <property type="match status" value="1"/>
</dbReference>
<feature type="compositionally biased region" description="Polar residues" evidence="8">
    <location>
        <begin position="640"/>
        <end position="656"/>
    </location>
</feature>
<dbReference type="InterPro" id="IPR029033">
    <property type="entry name" value="His_PPase_superfam"/>
</dbReference>
<feature type="compositionally biased region" description="Low complexity" evidence="8">
    <location>
        <begin position="682"/>
        <end position="700"/>
    </location>
</feature>
<dbReference type="InterPro" id="IPR013078">
    <property type="entry name" value="His_Pase_superF_clade-1"/>
</dbReference>
<dbReference type="STRING" id="133381.A0A2T9XZH8"/>
<dbReference type="Pfam" id="PF01591">
    <property type="entry name" value="6PF2K"/>
    <property type="match status" value="1"/>
</dbReference>
<feature type="compositionally biased region" description="Polar residues" evidence="8">
    <location>
        <begin position="514"/>
        <end position="537"/>
    </location>
</feature>
<comment type="similarity">
    <text evidence="1">In the C-terminal section; belongs to the phosphoglycerate mutase family.</text>
</comment>
<dbReference type="EC" id="3.1.3.46" evidence="2"/>
<dbReference type="SUPFAM" id="SSF52540">
    <property type="entry name" value="P-loop containing nucleoside triphosphate hydrolases"/>
    <property type="match status" value="1"/>
</dbReference>
<dbReference type="Gene3D" id="3.40.50.300">
    <property type="entry name" value="P-loop containing nucleotide triphosphate hydrolases"/>
    <property type="match status" value="1"/>
</dbReference>
<gene>
    <name evidence="10" type="ORF">BB560_007008</name>
</gene>
<feature type="domain" description="6-phosphofructo-2-kinase" evidence="9">
    <location>
        <begin position="5"/>
        <end position="227"/>
    </location>
</feature>
<evidence type="ECO:0000256" key="8">
    <source>
        <dbReference type="SAM" id="MobiDB-lite"/>
    </source>
</evidence>
<dbReference type="CDD" id="cd07067">
    <property type="entry name" value="HP_PGM_like"/>
    <property type="match status" value="1"/>
</dbReference>
<evidence type="ECO:0000256" key="3">
    <source>
        <dbReference type="ARBA" id="ARBA00022741"/>
    </source>
</evidence>
<evidence type="ECO:0000259" key="9">
    <source>
        <dbReference type="Pfam" id="PF01591"/>
    </source>
</evidence>
<feature type="compositionally biased region" description="Polar residues" evidence="8">
    <location>
        <begin position="714"/>
        <end position="732"/>
    </location>
</feature>
<dbReference type="GO" id="GO:0004331">
    <property type="term" value="F:fructose-2,6-bisphosphate 2-phosphatase activity"/>
    <property type="evidence" value="ECO:0007669"/>
    <property type="project" value="UniProtKB-EC"/>
</dbReference>